<proteinExistence type="predicted"/>
<keyword evidence="3" id="KW-1185">Reference proteome</keyword>
<gene>
    <name evidence="2" type="ORF">ROA7745_00925</name>
</gene>
<evidence type="ECO:0000256" key="1">
    <source>
        <dbReference type="SAM" id="SignalP"/>
    </source>
</evidence>
<evidence type="ECO:0000313" key="2">
    <source>
        <dbReference type="EMBL" id="SMC11116.1"/>
    </source>
</evidence>
<dbReference type="EMBL" id="FWXB01000002">
    <property type="protein sequence ID" value="SMC11116.1"/>
    <property type="molecule type" value="Genomic_DNA"/>
</dbReference>
<feature type="signal peptide" evidence="1">
    <location>
        <begin position="1"/>
        <end position="19"/>
    </location>
</feature>
<sequence length="507" mass="53958">MKPVKAALLSFLLTTSAAAQQPPLSAIDWLDELGAIQLTQPIPGEPAVTETALSPKVEVMPLDGAQADAVGLLPSSTTGLPRTLWAASATDDLTRQLSAVATDPLPALQALYYTLLLAEAEAPADAGQNALFLNARVDALMAFGAADPARALLDRAGPLNPALFDRWLDVSLLNGTEDEPCKALREQPSLSEDYAARIYCTARVGDWPTAALTYETAVGLDALDPVEAALLTFYLDPETIEINTPPAPPSKMSPLMFRLFEAAGNPLPTIRLPRVFAMADLRGTAAWRAEIEAAERLTQTGALPANQLLGLYTQRRPAASGGVWDRVRAIQEFDTALNSGKPEEVAATLPAAWRAMKNRRLPTAFAQLFADRLHGVTLDGSSQELAFLIVLLSDEYETASTLLAAPKDRQKFLISLAAGSPDASLARTSREKAIARGFTSQQPDASHAAQIKAGKIGQVILAAANQLDRTRDGSLSDMANALATLRSLGLEDTARRAALQILILGNT</sequence>
<accession>A0A1X7BNC6</accession>
<evidence type="ECO:0000313" key="3">
    <source>
        <dbReference type="Proteomes" id="UP000193224"/>
    </source>
</evidence>
<organism evidence="2 3">
    <name type="scientific">Roseovarius aestuarii</name>
    <dbReference type="NCBI Taxonomy" id="475083"/>
    <lineage>
        <taxon>Bacteria</taxon>
        <taxon>Pseudomonadati</taxon>
        <taxon>Pseudomonadota</taxon>
        <taxon>Alphaproteobacteria</taxon>
        <taxon>Rhodobacterales</taxon>
        <taxon>Roseobacteraceae</taxon>
        <taxon>Roseovarius</taxon>
    </lineage>
</organism>
<dbReference type="AlphaFoldDB" id="A0A1X7BNC6"/>
<protein>
    <submittedName>
        <fullName evidence="2">Uncharacterized protein</fullName>
    </submittedName>
</protein>
<reference evidence="2 3" key="1">
    <citation type="submission" date="2017-03" db="EMBL/GenBank/DDBJ databases">
        <authorList>
            <person name="Afonso C.L."/>
            <person name="Miller P.J."/>
            <person name="Scott M.A."/>
            <person name="Spackman E."/>
            <person name="Goraichik I."/>
            <person name="Dimitrov K.M."/>
            <person name="Suarez D.L."/>
            <person name="Swayne D.E."/>
        </authorList>
    </citation>
    <scope>NUCLEOTIDE SEQUENCE [LARGE SCALE GENOMIC DNA]</scope>
    <source>
        <strain evidence="2 3">CECT 7745</strain>
    </source>
</reference>
<dbReference type="RefSeq" id="WP_223412881.1">
    <property type="nucleotide sequence ID" value="NZ_FWXB01000002.1"/>
</dbReference>
<feature type="chain" id="PRO_5013253757" evidence="1">
    <location>
        <begin position="20"/>
        <end position="507"/>
    </location>
</feature>
<keyword evidence="1" id="KW-0732">Signal</keyword>
<dbReference type="Proteomes" id="UP000193224">
    <property type="component" value="Unassembled WGS sequence"/>
</dbReference>
<name>A0A1X7BNC6_9RHOB</name>